<feature type="domain" description="BRO1" evidence="3">
    <location>
        <begin position="5"/>
        <end position="396"/>
    </location>
</feature>
<accession>A0AAV5T2P7</accession>
<dbReference type="Gene3D" id="1.20.140.50">
    <property type="entry name" value="alix/aip1 like domains"/>
    <property type="match status" value="1"/>
</dbReference>
<comment type="caution">
    <text evidence="4">The sequence shown here is derived from an EMBL/GenBank/DDBJ whole genome shotgun (WGS) entry which is preliminary data.</text>
</comment>
<evidence type="ECO:0000313" key="4">
    <source>
        <dbReference type="EMBL" id="GMS88817.1"/>
    </source>
</evidence>
<dbReference type="PANTHER" id="PTHR23030">
    <property type="entry name" value="PCD6 INTERACTING PROTEIN-RELATED"/>
    <property type="match status" value="1"/>
</dbReference>
<name>A0AAV5T2P7_9BILA</name>
<dbReference type="GO" id="GO:0005768">
    <property type="term" value="C:endosome"/>
    <property type="evidence" value="ECO:0007669"/>
    <property type="project" value="TreeGrafter"/>
</dbReference>
<feature type="compositionally biased region" description="Pro residues" evidence="2">
    <location>
        <begin position="870"/>
        <end position="897"/>
    </location>
</feature>
<dbReference type="Proteomes" id="UP001432027">
    <property type="component" value="Unassembled WGS sequence"/>
</dbReference>
<protein>
    <recommendedName>
        <fullName evidence="3">BRO1 domain-containing protein</fullName>
    </recommendedName>
</protein>
<dbReference type="InterPro" id="IPR038499">
    <property type="entry name" value="BRO1_sf"/>
</dbReference>
<dbReference type="FunFam" id="1.25.40.280:FF:000001">
    <property type="entry name" value="programmed cell death 6-interacting protein-like isoform X1"/>
    <property type="match status" value="1"/>
</dbReference>
<feature type="region of interest" description="Disordered" evidence="2">
    <location>
        <begin position="722"/>
        <end position="904"/>
    </location>
</feature>
<evidence type="ECO:0000259" key="3">
    <source>
        <dbReference type="PROSITE" id="PS51180"/>
    </source>
</evidence>
<dbReference type="AlphaFoldDB" id="A0AAV5T2P7"/>
<dbReference type="InterPro" id="IPR004328">
    <property type="entry name" value="BRO1_dom"/>
</dbReference>
<dbReference type="InterPro" id="IPR025304">
    <property type="entry name" value="ALIX_V_dom"/>
</dbReference>
<feature type="compositionally biased region" description="Low complexity" evidence="2">
    <location>
        <begin position="725"/>
        <end position="736"/>
    </location>
</feature>
<dbReference type="SMART" id="SM01041">
    <property type="entry name" value="BRO1"/>
    <property type="match status" value="1"/>
</dbReference>
<dbReference type="GO" id="GO:0000281">
    <property type="term" value="P:mitotic cytokinesis"/>
    <property type="evidence" value="ECO:0007669"/>
    <property type="project" value="TreeGrafter"/>
</dbReference>
<keyword evidence="5" id="KW-1185">Reference proteome</keyword>
<gene>
    <name evidence="4" type="ORF">PENTCL1PPCAC_10992</name>
</gene>
<organism evidence="4 5">
    <name type="scientific">Pristionchus entomophagus</name>
    <dbReference type="NCBI Taxonomy" id="358040"/>
    <lineage>
        <taxon>Eukaryota</taxon>
        <taxon>Metazoa</taxon>
        <taxon>Ecdysozoa</taxon>
        <taxon>Nematoda</taxon>
        <taxon>Chromadorea</taxon>
        <taxon>Rhabditida</taxon>
        <taxon>Rhabditina</taxon>
        <taxon>Diplogasteromorpha</taxon>
        <taxon>Diplogasteroidea</taxon>
        <taxon>Neodiplogasteridae</taxon>
        <taxon>Pristionchus</taxon>
    </lineage>
</organism>
<keyword evidence="1" id="KW-0175">Coiled coil</keyword>
<dbReference type="EMBL" id="BTSX01000003">
    <property type="protein sequence ID" value="GMS88817.1"/>
    <property type="molecule type" value="Genomic_DNA"/>
</dbReference>
<evidence type="ECO:0000256" key="1">
    <source>
        <dbReference type="SAM" id="Coils"/>
    </source>
</evidence>
<dbReference type="Gene3D" id="1.25.40.280">
    <property type="entry name" value="alix/aip1 like domains"/>
    <property type="match status" value="1"/>
</dbReference>
<proteinExistence type="predicted"/>
<evidence type="ECO:0000256" key="2">
    <source>
        <dbReference type="SAM" id="MobiDB-lite"/>
    </source>
</evidence>
<feature type="coiled-coil region" evidence="1">
    <location>
        <begin position="557"/>
        <end position="584"/>
    </location>
</feature>
<dbReference type="Gene3D" id="1.20.120.560">
    <property type="entry name" value="alix/aip1 in complex with the ypdl late domain"/>
    <property type="match status" value="1"/>
</dbReference>
<evidence type="ECO:0000313" key="5">
    <source>
        <dbReference type="Proteomes" id="UP001432027"/>
    </source>
</evidence>
<feature type="non-terminal residue" evidence="4">
    <location>
        <position position="1"/>
    </location>
</feature>
<dbReference type="PANTHER" id="PTHR23030:SF39">
    <property type="entry name" value="PROGRAMMED CELL DEATH 6-INTERACTING PROTEIN"/>
    <property type="match status" value="1"/>
</dbReference>
<feature type="compositionally biased region" description="Low complexity" evidence="2">
    <location>
        <begin position="771"/>
        <end position="847"/>
    </location>
</feature>
<dbReference type="Pfam" id="PF03097">
    <property type="entry name" value="BRO1"/>
    <property type="match status" value="1"/>
</dbReference>
<sequence>LQMSGFIFIPLKKTNEVDLIKPFTTYINTVYETKEDDKAEIEDAVQELNKLRAKACCQPLDKHQSGLDLLTRYYDQLVAIENKIIISATQNPVVFKWQDAFDKGGLFFSKASLSLSDGAFERAAVLFNVGAFMTQVAALQPLLTDEELKTTAGLFQKAAGVFYKLRDSVHSLVPHDATPDLCPDTLTACGALALAQAQEAIYVKASKDKMKPAALVKIAAQAADFYSEAQKALSKDTVKGLFEKEHYYTVVGKAFAFQAIAQFHGAEEHAESQQIGMQLSRLNEAIKLADQTRKYLAPSILADQLAAIPKAHASAKKDNDFIYHERVPDVSTLPPLPKAAVAKALPVTHPVSPRFKDMFSSVVPVQVHNAMQSYEARKSDLVGMQTMRMREATQLMNGILSSLNLPAALDDVSSTETLPESIKLKSAKVKQSGGIAELHRLFNELPGLYRRNEEIIDEAARLLKEEESSDNNLRSQFGARWTRMSSQQLTGPLLQELGKYRGILATASNADKMVKTKFEQNREGIELLSRAESELRSAIPSQTPHATGGGSESVNKLRELCTTVTEIIAERDRLEKELKEKNCDIAGDFLKALADSQLLNEEQISKEKIDQIYGPHVARVNETLSKQESLLADIQRTNTMFCAEKSNTGGGAERERILKMLATAHDAYLELKGNLEEGTKFYNDLTPILVRLQQKISDFAFARQTEKEDLMRQVQQNIVAGDAGAGPTASAAAASAPPRPPPPRTTSAAGAPPSMQQQQAGETPIAPPRTSAPQYAAHPPHQQPMQQQQQNAFNPSYQQQMQQPHQVLQPTPQMGQQMPPPYYQQQIPYGQPQPFQQQNYYQPQYNPSIAAPYPTYPGAFSANYQQPQYAPYPPQPAYGQAPPPHCQAPPPSAPPPNNNLNPFQ</sequence>
<reference evidence="4" key="1">
    <citation type="submission" date="2023-10" db="EMBL/GenBank/DDBJ databases">
        <title>Genome assembly of Pristionchus species.</title>
        <authorList>
            <person name="Yoshida K."/>
            <person name="Sommer R.J."/>
        </authorList>
    </citation>
    <scope>NUCLEOTIDE SEQUENCE</scope>
    <source>
        <strain evidence="4">RS0144</strain>
    </source>
</reference>
<dbReference type="Pfam" id="PF13949">
    <property type="entry name" value="ALIX_LYPXL_bnd"/>
    <property type="match status" value="1"/>
</dbReference>
<dbReference type="PROSITE" id="PS51180">
    <property type="entry name" value="BRO1"/>
    <property type="match status" value="1"/>
</dbReference>